<dbReference type="Gramene" id="ESW14144">
    <property type="protein sequence ID" value="ESW14144"/>
    <property type="gene ID" value="PHAVU_008G256700g"/>
</dbReference>
<dbReference type="PANTHER" id="PTHR31973:SF195">
    <property type="entry name" value="MUDR FAMILY TRANSPOSASE"/>
    <property type="match status" value="1"/>
</dbReference>
<name>V7B8L5_PHAVU</name>
<accession>V7B8L5</accession>
<protein>
    <submittedName>
        <fullName evidence="1">Uncharacterized protein</fullName>
    </submittedName>
</protein>
<gene>
    <name evidence="1" type="ORF">PHAVU_008G256700g</name>
</gene>
<proteinExistence type="predicted"/>
<sequence length="107" mass="12597">MTKQKALAMKFDDWDESYNHLPRWLQVVQESVPGTIFEYVTQPFVIGDVQDNSCNIFERVFWAFKPCIDDFNYCKPIFQVKGTFLTGKYHETLLLQLVKMATETYSL</sequence>
<dbReference type="PANTHER" id="PTHR31973">
    <property type="entry name" value="POLYPROTEIN, PUTATIVE-RELATED"/>
    <property type="match status" value="1"/>
</dbReference>
<organism evidence="1 2">
    <name type="scientific">Phaseolus vulgaris</name>
    <name type="common">Kidney bean</name>
    <name type="synonym">French bean</name>
    <dbReference type="NCBI Taxonomy" id="3885"/>
    <lineage>
        <taxon>Eukaryota</taxon>
        <taxon>Viridiplantae</taxon>
        <taxon>Streptophyta</taxon>
        <taxon>Embryophyta</taxon>
        <taxon>Tracheophyta</taxon>
        <taxon>Spermatophyta</taxon>
        <taxon>Magnoliopsida</taxon>
        <taxon>eudicotyledons</taxon>
        <taxon>Gunneridae</taxon>
        <taxon>Pentapetalae</taxon>
        <taxon>rosids</taxon>
        <taxon>fabids</taxon>
        <taxon>Fabales</taxon>
        <taxon>Fabaceae</taxon>
        <taxon>Papilionoideae</taxon>
        <taxon>50 kb inversion clade</taxon>
        <taxon>NPAAA clade</taxon>
        <taxon>indigoferoid/millettioid clade</taxon>
        <taxon>Phaseoleae</taxon>
        <taxon>Phaseolus</taxon>
    </lineage>
</organism>
<dbReference type="AlphaFoldDB" id="V7B8L5"/>
<dbReference type="OrthoDB" id="1434006at2759"/>
<keyword evidence="2" id="KW-1185">Reference proteome</keyword>
<evidence type="ECO:0000313" key="1">
    <source>
        <dbReference type="EMBL" id="ESW14144.1"/>
    </source>
</evidence>
<dbReference type="EMBL" id="CM002295">
    <property type="protein sequence ID" value="ESW14144.1"/>
    <property type="molecule type" value="Genomic_DNA"/>
</dbReference>
<evidence type="ECO:0000313" key="2">
    <source>
        <dbReference type="Proteomes" id="UP000000226"/>
    </source>
</evidence>
<reference evidence="2" key="1">
    <citation type="journal article" date="2014" name="Nat. Genet.">
        <title>A reference genome for common bean and genome-wide analysis of dual domestications.</title>
        <authorList>
            <person name="Schmutz J."/>
            <person name="McClean P.E."/>
            <person name="Mamidi S."/>
            <person name="Wu G.A."/>
            <person name="Cannon S.B."/>
            <person name="Grimwood J."/>
            <person name="Jenkins J."/>
            <person name="Shu S."/>
            <person name="Song Q."/>
            <person name="Chavarro C."/>
            <person name="Torres-Torres M."/>
            <person name="Geffroy V."/>
            <person name="Moghaddam S.M."/>
            <person name="Gao D."/>
            <person name="Abernathy B."/>
            <person name="Barry K."/>
            <person name="Blair M."/>
            <person name="Brick M.A."/>
            <person name="Chovatia M."/>
            <person name="Gepts P."/>
            <person name="Goodstein D.M."/>
            <person name="Gonzales M."/>
            <person name="Hellsten U."/>
            <person name="Hyten D.L."/>
            <person name="Jia G."/>
            <person name="Kelly J.D."/>
            <person name="Kudrna D."/>
            <person name="Lee R."/>
            <person name="Richard M.M."/>
            <person name="Miklas P.N."/>
            <person name="Osorno J.M."/>
            <person name="Rodrigues J."/>
            <person name="Thareau V."/>
            <person name="Urrea C.A."/>
            <person name="Wang M."/>
            <person name="Yu Y."/>
            <person name="Zhang M."/>
            <person name="Wing R.A."/>
            <person name="Cregan P.B."/>
            <person name="Rokhsar D.S."/>
            <person name="Jackson S.A."/>
        </authorList>
    </citation>
    <scope>NUCLEOTIDE SEQUENCE [LARGE SCALE GENOMIC DNA]</scope>
    <source>
        <strain evidence="2">cv. G19833</strain>
    </source>
</reference>
<dbReference type="STRING" id="3885.V7B8L5"/>
<dbReference type="Proteomes" id="UP000000226">
    <property type="component" value="Chromosome 8"/>
</dbReference>